<dbReference type="AlphaFoldDB" id="A0A0B7N3C8"/>
<feature type="region of interest" description="Disordered" evidence="1">
    <location>
        <begin position="66"/>
        <end position="85"/>
    </location>
</feature>
<accession>A0A0B7N3C8</accession>
<gene>
    <name evidence="2" type="primary">PARPA_03632.1 scaffold 9253</name>
</gene>
<reference evidence="2 3" key="1">
    <citation type="submission" date="2014-09" db="EMBL/GenBank/DDBJ databases">
        <authorList>
            <person name="Ellenberger Sabrina"/>
        </authorList>
    </citation>
    <scope>NUCLEOTIDE SEQUENCE [LARGE SCALE GENOMIC DNA]</scope>
    <source>
        <strain evidence="2 3">CBS 412.66</strain>
    </source>
</reference>
<keyword evidence="3" id="KW-1185">Reference proteome</keyword>
<proteinExistence type="predicted"/>
<feature type="compositionally biased region" description="Polar residues" evidence="1">
    <location>
        <begin position="68"/>
        <end position="85"/>
    </location>
</feature>
<evidence type="ECO:0000313" key="2">
    <source>
        <dbReference type="EMBL" id="CEP10015.1"/>
    </source>
</evidence>
<dbReference type="EMBL" id="LN723087">
    <property type="protein sequence ID" value="CEP10015.1"/>
    <property type="molecule type" value="Genomic_DNA"/>
</dbReference>
<name>A0A0B7N3C8_9FUNG</name>
<organism evidence="2 3">
    <name type="scientific">Parasitella parasitica</name>
    <dbReference type="NCBI Taxonomy" id="35722"/>
    <lineage>
        <taxon>Eukaryota</taxon>
        <taxon>Fungi</taxon>
        <taxon>Fungi incertae sedis</taxon>
        <taxon>Mucoromycota</taxon>
        <taxon>Mucoromycotina</taxon>
        <taxon>Mucoromycetes</taxon>
        <taxon>Mucorales</taxon>
        <taxon>Mucorineae</taxon>
        <taxon>Mucoraceae</taxon>
        <taxon>Parasitella</taxon>
    </lineage>
</organism>
<dbReference type="Proteomes" id="UP000054107">
    <property type="component" value="Unassembled WGS sequence"/>
</dbReference>
<protein>
    <submittedName>
        <fullName evidence="2">Uncharacterized protein</fullName>
    </submittedName>
</protein>
<sequence>MLVRLRPKCPQRSSQFNDCPKGHGATRYEVGPLPARFDRPDPGKPTFGISKPEQLQAAVVSLDDQEYQHQQQKVTGISQSPEAVSSSSHPAAAYCWLISKS</sequence>
<feature type="region of interest" description="Disordered" evidence="1">
    <location>
        <begin position="1"/>
        <end position="46"/>
    </location>
</feature>
<evidence type="ECO:0000313" key="3">
    <source>
        <dbReference type="Proteomes" id="UP000054107"/>
    </source>
</evidence>
<evidence type="ECO:0000256" key="1">
    <source>
        <dbReference type="SAM" id="MobiDB-lite"/>
    </source>
</evidence>